<accession>A0A2S3VVI6</accession>
<proteinExistence type="predicted"/>
<dbReference type="Proteomes" id="UP000237440">
    <property type="component" value="Unassembled WGS sequence"/>
</dbReference>
<dbReference type="EMBL" id="MUJK01000001">
    <property type="protein sequence ID" value="POF43958.1"/>
    <property type="molecule type" value="Genomic_DNA"/>
</dbReference>
<organism evidence="1 2">
    <name type="scientific">Pseudomonas laurylsulfativorans</name>
    <dbReference type="NCBI Taxonomy" id="1943631"/>
    <lineage>
        <taxon>Bacteria</taxon>
        <taxon>Pseudomonadati</taxon>
        <taxon>Pseudomonadota</taxon>
        <taxon>Gammaproteobacteria</taxon>
        <taxon>Pseudomonadales</taxon>
        <taxon>Pseudomonadaceae</taxon>
        <taxon>Pseudomonas</taxon>
    </lineage>
</organism>
<reference evidence="2" key="1">
    <citation type="submission" date="2017-02" db="EMBL/GenBank/DDBJ databases">
        <authorList>
            <person name="Furmanczyk E.M."/>
        </authorList>
    </citation>
    <scope>NUCLEOTIDE SEQUENCE [LARGE SCALE GENOMIC DNA]</scope>
    <source>
        <strain evidence="2">AP3_22</strain>
    </source>
</reference>
<evidence type="ECO:0000313" key="1">
    <source>
        <dbReference type="EMBL" id="POF43958.1"/>
    </source>
</evidence>
<comment type="caution">
    <text evidence="1">The sequence shown here is derived from an EMBL/GenBank/DDBJ whole genome shotgun (WGS) entry which is preliminary data.</text>
</comment>
<dbReference type="AlphaFoldDB" id="A0A2S3VVI6"/>
<protein>
    <submittedName>
        <fullName evidence="1">Uncharacterized protein</fullName>
    </submittedName>
</protein>
<evidence type="ECO:0000313" key="2">
    <source>
        <dbReference type="Proteomes" id="UP000237440"/>
    </source>
</evidence>
<keyword evidence="2" id="KW-1185">Reference proteome</keyword>
<dbReference type="RefSeq" id="WP_103393584.1">
    <property type="nucleotide sequence ID" value="NZ_MUJK01000001.1"/>
</dbReference>
<gene>
    <name evidence="1" type="ORF">B0D71_03970</name>
</gene>
<dbReference type="OrthoDB" id="6957043at2"/>
<name>A0A2S3VVI6_9PSED</name>
<sequence length="212" mass="24082">MSQDDLNNSVVGHLFLAGKPLVLNYQLMENRLARPRLTPAQRAEYNRQLNDEGGFLTVADREGDDPLLIHFRWENHRYTLRVATPGRFFGYFLSMEKMQNAVGEETAVGNLMVLQEGNPTRFYLDVAAPGNHRLMNVSRKPVESASQSLNVEQDRILGPTYLYSHETRLRNDAQQYFSDTFLKSQHVIWDPVAVELGVQVRGAGVLEFSDIG</sequence>